<dbReference type="EMBL" id="JBHUKU010000029">
    <property type="protein sequence ID" value="MFD2465149.1"/>
    <property type="molecule type" value="Genomic_DNA"/>
</dbReference>
<keyword evidence="3" id="KW-1133">Transmembrane helix</keyword>
<evidence type="ECO:0000313" key="7">
    <source>
        <dbReference type="Proteomes" id="UP001597419"/>
    </source>
</evidence>
<dbReference type="Gene3D" id="3.30.70.2390">
    <property type="match status" value="1"/>
</dbReference>
<sequence>MDRSQPSRAETPAEAPTVRIRPAGAAPRRARGRGPGTAGKVALSALSVMVLATTGVAWSVAGGLLGGLSTSDALDAGAPKSAGGDTNVLLIGLDSRKDQDGNQLPKEILDQLHAGDGTQGGYNTNTLILMHIPAGGGKVKAVSIPRDDYVPVKGIPGYRNAKIKEAYGLAKYYAEQDLVKQGVTGKAELEHRGREAGRKKTLETVREFLDVPIDRFAEVNLAGFFDLANALDGVEVCLKRPVRDSFSGANFPAGRQTLNGAQSLAFVRQRHGLDNDDLDRTHRQQAFLASVAHKLRSAGTFTDLGKLRKLVDAARKDVVVSGGWDLVSFAQQAQGLTGGNLEFSTLPIAGYQTVDGQDVNKVDTGQVRAAVRTAFGMDPPVPATPEIRASSTVDVRNANGAAGLAATVAKALEPYGFRTGTLDTATAADSSVTYGEGARADAAAAARLVKEPLGRLDPGLPAGHVRIVLGPKFTLPPELGPHGADAAPGPSTGAAPSGAPSGAAAPPADGLQGGVVDGGGIPCVD</sequence>
<comment type="similarity">
    <text evidence="1">Belongs to the LytR/CpsA/Psr (LCP) family.</text>
</comment>
<keyword evidence="7" id="KW-1185">Reference proteome</keyword>
<dbReference type="Pfam" id="PF03816">
    <property type="entry name" value="LytR_cpsA_psr"/>
    <property type="match status" value="1"/>
</dbReference>
<reference evidence="7" key="1">
    <citation type="journal article" date="2019" name="Int. J. Syst. Evol. Microbiol.">
        <title>The Global Catalogue of Microorganisms (GCM) 10K type strain sequencing project: providing services to taxonomists for standard genome sequencing and annotation.</title>
        <authorList>
            <consortium name="The Broad Institute Genomics Platform"/>
            <consortium name="The Broad Institute Genome Sequencing Center for Infectious Disease"/>
            <person name="Wu L."/>
            <person name="Ma J."/>
        </authorList>
    </citation>
    <scope>NUCLEOTIDE SEQUENCE [LARGE SCALE GENOMIC DNA]</scope>
    <source>
        <strain evidence="7">CGMCC 4.7643</strain>
    </source>
</reference>
<evidence type="ECO:0000256" key="1">
    <source>
        <dbReference type="ARBA" id="ARBA00006068"/>
    </source>
</evidence>
<feature type="region of interest" description="Disordered" evidence="2">
    <location>
        <begin position="1"/>
        <end position="37"/>
    </location>
</feature>
<dbReference type="Gene3D" id="3.40.630.190">
    <property type="entry name" value="LCP protein"/>
    <property type="match status" value="1"/>
</dbReference>
<evidence type="ECO:0000313" key="6">
    <source>
        <dbReference type="EMBL" id="MFD2465149.1"/>
    </source>
</evidence>
<evidence type="ECO:0000256" key="2">
    <source>
        <dbReference type="SAM" id="MobiDB-lite"/>
    </source>
</evidence>
<proteinExistence type="inferred from homology"/>
<organism evidence="6 7">
    <name type="scientific">Amycolatopsis samaneae</name>
    <dbReference type="NCBI Taxonomy" id="664691"/>
    <lineage>
        <taxon>Bacteria</taxon>
        <taxon>Bacillati</taxon>
        <taxon>Actinomycetota</taxon>
        <taxon>Actinomycetes</taxon>
        <taxon>Pseudonocardiales</taxon>
        <taxon>Pseudonocardiaceae</taxon>
        <taxon>Amycolatopsis</taxon>
    </lineage>
</organism>
<dbReference type="Pfam" id="PF13399">
    <property type="entry name" value="LytR_C"/>
    <property type="match status" value="1"/>
</dbReference>
<feature type="compositionally biased region" description="Low complexity" evidence="2">
    <location>
        <begin position="483"/>
        <end position="510"/>
    </location>
</feature>
<comment type="caution">
    <text evidence="6">The sequence shown here is derived from an EMBL/GenBank/DDBJ whole genome shotgun (WGS) entry which is preliminary data.</text>
</comment>
<evidence type="ECO:0000259" key="4">
    <source>
        <dbReference type="Pfam" id="PF03816"/>
    </source>
</evidence>
<protein>
    <submittedName>
        <fullName evidence="6">LCP family protein</fullName>
    </submittedName>
</protein>
<dbReference type="InterPro" id="IPR027381">
    <property type="entry name" value="LytR/CpsA/Psr_C"/>
</dbReference>
<dbReference type="NCBIfam" id="TIGR00350">
    <property type="entry name" value="lytR_cpsA_psr"/>
    <property type="match status" value="1"/>
</dbReference>
<dbReference type="PANTHER" id="PTHR33392:SF6">
    <property type="entry name" value="POLYISOPRENYL-TEICHOIC ACID--PEPTIDOGLYCAN TEICHOIC ACID TRANSFERASE TAGU"/>
    <property type="match status" value="1"/>
</dbReference>
<evidence type="ECO:0000256" key="3">
    <source>
        <dbReference type="SAM" id="Phobius"/>
    </source>
</evidence>
<dbReference type="Proteomes" id="UP001597419">
    <property type="component" value="Unassembled WGS sequence"/>
</dbReference>
<gene>
    <name evidence="6" type="ORF">ACFSYJ_41485</name>
</gene>
<dbReference type="InterPro" id="IPR004474">
    <property type="entry name" value="LytR_CpsA_psr"/>
</dbReference>
<feature type="domain" description="LytR/CpsA/Psr regulator C-terminal" evidence="5">
    <location>
        <begin position="392"/>
        <end position="473"/>
    </location>
</feature>
<keyword evidence="3" id="KW-0472">Membrane</keyword>
<name>A0ABW5GW25_9PSEU</name>
<dbReference type="PANTHER" id="PTHR33392">
    <property type="entry name" value="POLYISOPRENYL-TEICHOIC ACID--PEPTIDOGLYCAN TEICHOIC ACID TRANSFERASE TAGU"/>
    <property type="match status" value="1"/>
</dbReference>
<feature type="domain" description="Cell envelope-related transcriptional attenuator" evidence="4">
    <location>
        <begin position="123"/>
        <end position="296"/>
    </location>
</feature>
<evidence type="ECO:0000259" key="5">
    <source>
        <dbReference type="Pfam" id="PF13399"/>
    </source>
</evidence>
<keyword evidence="3" id="KW-0812">Transmembrane</keyword>
<feature type="region of interest" description="Disordered" evidence="2">
    <location>
        <begin position="476"/>
        <end position="519"/>
    </location>
</feature>
<dbReference type="InterPro" id="IPR050922">
    <property type="entry name" value="LytR/CpsA/Psr_CW_biosynth"/>
</dbReference>
<dbReference type="RefSeq" id="WP_345407217.1">
    <property type="nucleotide sequence ID" value="NZ_BAABHG010000022.1"/>
</dbReference>
<feature type="transmembrane region" description="Helical" evidence="3">
    <location>
        <begin position="41"/>
        <end position="61"/>
    </location>
</feature>
<accession>A0ABW5GW25</accession>